<sequence>MKLAEALILRADLDKSINEIKGRIVNNSLVQEGTIPAENPDVLMLELHDKLNELEELIIKINTTNLNVKTESGLTLTTAIAKRDTLQRLHGILISISNHANSTVDRYSKTEILNISTVDIPSMRKKIDKIAKQRREIDVEIQAANWTNDLM</sequence>
<gene>
    <name evidence="1" type="ORF">CONCODRAFT_55670</name>
</gene>
<keyword evidence="2" id="KW-1185">Reference proteome</keyword>
<evidence type="ECO:0000313" key="2">
    <source>
        <dbReference type="Proteomes" id="UP000070444"/>
    </source>
</evidence>
<name>A0A137PE42_CONC2</name>
<dbReference type="NCBIfam" id="NF038048">
    <property type="entry name" value="DIP1984_fam"/>
    <property type="match status" value="1"/>
</dbReference>
<evidence type="ECO:0008006" key="3">
    <source>
        <dbReference type="Google" id="ProtNLM"/>
    </source>
</evidence>
<organism evidence="1 2">
    <name type="scientific">Conidiobolus coronatus (strain ATCC 28846 / CBS 209.66 / NRRL 28638)</name>
    <name type="common">Delacroixia coronata</name>
    <dbReference type="NCBI Taxonomy" id="796925"/>
    <lineage>
        <taxon>Eukaryota</taxon>
        <taxon>Fungi</taxon>
        <taxon>Fungi incertae sedis</taxon>
        <taxon>Zoopagomycota</taxon>
        <taxon>Entomophthoromycotina</taxon>
        <taxon>Entomophthoromycetes</taxon>
        <taxon>Entomophthorales</taxon>
        <taxon>Ancylistaceae</taxon>
        <taxon>Conidiobolus</taxon>
    </lineage>
</organism>
<dbReference type="OMA" id="RIQSANW"/>
<accession>A0A137PE42</accession>
<reference evidence="1 2" key="1">
    <citation type="journal article" date="2015" name="Genome Biol. Evol.">
        <title>Phylogenomic analyses indicate that early fungi evolved digesting cell walls of algal ancestors of land plants.</title>
        <authorList>
            <person name="Chang Y."/>
            <person name="Wang S."/>
            <person name="Sekimoto S."/>
            <person name="Aerts A.L."/>
            <person name="Choi C."/>
            <person name="Clum A."/>
            <person name="LaButti K.M."/>
            <person name="Lindquist E.A."/>
            <person name="Yee Ngan C."/>
            <person name="Ohm R.A."/>
            <person name="Salamov A.A."/>
            <person name="Grigoriev I.V."/>
            <person name="Spatafora J.W."/>
            <person name="Berbee M.L."/>
        </authorList>
    </citation>
    <scope>NUCLEOTIDE SEQUENCE [LARGE SCALE GENOMIC DNA]</scope>
    <source>
        <strain evidence="1 2">NRRL 28638</strain>
    </source>
</reference>
<dbReference type="Gene3D" id="6.10.320.10">
    <property type="match status" value="1"/>
</dbReference>
<dbReference type="CDD" id="cd12208">
    <property type="entry name" value="DIP1984-like"/>
    <property type="match status" value="1"/>
</dbReference>
<dbReference type="InterPro" id="IPR047741">
    <property type="entry name" value="DIP1984-like"/>
</dbReference>
<protein>
    <recommendedName>
        <fullName evidence="3">Septicolysin</fullName>
    </recommendedName>
</protein>
<dbReference type="Proteomes" id="UP000070444">
    <property type="component" value="Unassembled WGS sequence"/>
</dbReference>
<evidence type="ECO:0000313" key="1">
    <source>
        <dbReference type="EMBL" id="KXN73235.1"/>
    </source>
</evidence>
<proteinExistence type="predicted"/>
<dbReference type="Pfam" id="PF20935">
    <property type="entry name" value="DUF6847"/>
    <property type="match status" value="1"/>
</dbReference>
<dbReference type="AlphaFoldDB" id="A0A137PE42"/>
<dbReference type="EMBL" id="KQ964440">
    <property type="protein sequence ID" value="KXN73235.1"/>
    <property type="molecule type" value="Genomic_DNA"/>
</dbReference>
<dbReference type="OrthoDB" id="4009151at2759"/>